<dbReference type="GO" id="GO:0005856">
    <property type="term" value="C:cytoskeleton"/>
    <property type="evidence" value="ECO:0007669"/>
    <property type="project" value="UniProtKB-ARBA"/>
</dbReference>
<dbReference type="GO" id="GO:0044782">
    <property type="term" value="P:cilium organization"/>
    <property type="evidence" value="ECO:0007669"/>
    <property type="project" value="TreeGrafter"/>
</dbReference>
<protein>
    <submittedName>
        <fullName evidence="3">Uncharacterized protein</fullName>
    </submittedName>
</protein>
<dbReference type="PANTHER" id="PTHR21501:SF1">
    <property type="entry name" value="PROTEIN FAM-161"/>
    <property type="match status" value="1"/>
</dbReference>
<dbReference type="GO" id="GO:0005929">
    <property type="term" value="C:cilium"/>
    <property type="evidence" value="ECO:0007669"/>
    <property type="project" value="TreeGrafter"/>
</dbReference>
<name>A0A0D8Y8I7_DICVI</name>
<sequence>MINKKKQEDEQKEQQTAKSKPFVAHAVPKSTYVSTNPRIKDQAYIEAIRKRLAINLRKQFEQGVMSRKSKSMGDIEAIARPVPLSTYVPPSALPEYRRARSASQRAVKLLSSAKSPPNVRYFCSIPEVDLLKYHKQHEEHTIRTHVSTKIRHSNCASEGKTKRLSRQKVPNFQKLHAEIDEMLKNAPHKPVTIPKPFNLTSYKTQRHRKCQSSSPPQQRPKDVRRISKGNVFVRPTFSSKIRSQAIKQHQEKLHMDRHQSQRFWEEKKDNVNVNRLKLFSSIGSIANVNEEIERKTAEKRKHTMETTRDYERYLLEMQQRVIERPLILERQSIIAKKQMFTRKYDERMASVGKIIT</sequence>
<gene>
    <name evidence="3" type="ORF">DICVIV_01486</name>
</gene>
<reference evidence="3 4" key="1">
    <citation type="submission" date="2013-11" db="EMBL/GenBank/DDBJ databases">
        <title>Draft genome of the bovine lungworm Dictyocaulus viviparus.</title>
        <authorList>
            <person name="Mitreva M."/>
        </authorList>
    </citation>
    <scope>NUCLEOTIDE SEQUENCE [LARGE SCALE GENOMIC DNA]</scope>
    <source>
        <strain evidence="3 4">HannoverDv2000</strain>
    </source>
</reference>
<dbReference type="PANTHER" id="PTHR21501">
    <property type="entry name" value="PROTEIN FAM-161"/>
    <property type="match status" value="1"/>
</dbReference>
<evidence type="ECO:0000313" key="3">
    <source>
        <dbReference type="EMBL" id="KJH52284.1"/>
    </source>
</evidence>
<dbReference type="InterPro" id="IPR051655">
    <property type="entry name" value="FAM161"/>
</dbReference>
<feature type="compositionally biased region" description="Basic and acidic residues" evidence="2">
    <location>
        <begin position="1"/>
        <end position="15"/>
    </location>
</feature>
<evidence type="ECO:0000313" key="4">
    <source>
        <dbReference type="Proteomes" id="UP000053766"/>
    </source>
</evidence>
<dbReference type="Proteomes" id="UP000053766">
    <property type="component" value="Unassembled WGS sequence"/>
</dbReference>
<organism evidence="3 4">
    <name type="scientific">Dictyocaulus viviparus</name>
    <name type="common">Bovine lungworm</name>
    <dbReference type="NCBI Taxonomy" id="29172"/>
    <lineage>
        <taxon>Eukaryota</taxon>
        <taxon>Metazoa</taxon>
        <taxon>Ecdysozoa</taxon>
        <taxon>Nematoda</taxon>
        <taxon>Chromadorea</taxon>
        <taxon>Rhabditida</taxon>
        <taxon>Rhabditina</taxon>
        <taxon>Rhabditomorpha</taxon>
        <taxon>Strongyloidea</taxon>
        <taxon>Metastrongylidae</taxon>
        <taxon>Dictyocaulus</taxon>
    </lineage>
</organism>
<evidence type="ECO:0000256" key="1">
    <source>
        <dbReference type="ARBA" id="ARBA00023054"/>
    </source>
</evidence>
<dbReference type="AlphaFoldDB" id="A0A0D8Y8I7"/>
<accession>A0A0D8Y8I7</accession>
<proteinExistence type="predicted"/>
<keyword evidence="4" id="KW-1185">Reference proteome</keyword>
<reference evidence="4" key="2">
    <citation type="journal article" date="2016" name="Sci. Rep.">
        <title>Dictyocaulus viviparus genome, variome and transcriptome elucidate lungworm biology and support future intervention.</title>
        <authorList>
            <person name="McNulty S.N."/>
            <person name="Strube C."/>
            <person name="Rosa B.A."/>
            <person name="Martin J.C."/>
            <person name="Tyagi R."/>
            <person name="Choi Y.J."/>
            <person name="Wang Q."/>
            <person name="Hallsworth Pepin K."/>
            <person name="Zhang X."/>
            <person name="Ozersky P."/>
            <person name="Wilson R.K."/>
            <person name="Sternberg P.W."/>
            <person name="Gasser R.B."/>
            <person name="Mitreva M."/>
        </authorList>
    </citation>
    <scope>NUCLEOTIDE SEQUENCE [LARGE SCALE GENOMIC DNA]</scope>
    <source>
        <strain evidence="4">HannoverDv2000</strain>
    </source>
</reference>
<dbReference type="EMBL" id="KN716167">
    <property type="protein sequence ID" value="KJH52284.1"/>
    <property type="molecule type" value="Genomic_DNA"/>
</dbReference>
<feature type="region of interest" description="Disordered" evidence="2">
    <location>
        <begin position="203"/>
        <end position="225"/>
    </location>
</feature>
<dbReference type="OrthoDB" id="2150121at2759"/>
<keyword evidence="1" id="KW-0175">Coiled coil</keyword>
<dbReference type="STRING" id="29172.A0A0D8Y8I7"/>
<feature type="region of interest" description="Disordered" evidence="2">
    <location>
        <begin position="1"/>
        <end position="23"/>
    </location>
</feature>
<evidence type="ECO:0000256" key="2">
    <source>
        <dbReference type="SAM" id="MobiDB-lite"/>
    </source>
</evidence>